<organism evidence="1">
    <name type="scientific">Ajellomyces dermatitidis (strain ATCC 18188 / CBS 674.68)</name>
    <name type="common">Blastomyces dermatitidis</name>
    <dbReference type="NCBI Taxonomy" id="653446"/>
    <lineage>
        <taxon>Eukaryota</taxon>
        <taxon>Fungi</taxon>
        <taxon>Dikarya</taxon>
        <taxon>Ascomycota</taxon>
        <taxon>Pezizomycotina</taxon>
        <taxon>Eurotiomycetes</taxon>
        <taxon>Eurotiomycetidae</taxon>
        <taxon>Onygenales</taxon>
        <taxon>Ajellomycetaceae</taxon>
        <taxon>Blastomyces</taxon>
    </lineage>
</organism>
<dbReference type="Proteomes" id="UP000007802">
    <property type="component" value="Unassembled WGS sequence"/>
</dbReference>
<protein>
    <submittedName>
        <fullName evidence="1">Uncharacterized protein</fullName>
    </submittedName>
</protein>
<proteinExistence type="predicted"/>
<gene>
    <name evidence="1" type="ORF">BDDG_11852</name>
</gene>
<accession>A0A0J9ELM0</accession>
<name>A0A0J9ELM0_AJEDA</name>
<reference evidence="1" key="1">
    <citation type="submission" date="2010-03" db="EMBL/GenBank/DDBJ databases">
        <title>Annotation of Blastomyces dermatitidis strain ATCC 18188.</title>
        <authorList>
            <consortium name="The Broad Institute Genome Sequencing Platform"/>
            <consortium name="Broad Institute Genome Sequencing Center for Infectious Disease."/>
            <person name="Cuomo C."/>
            <person name="Klein B."/>
            <person name="Sullivan T."/>
            <person name="Heitman J."/>
            <person name="Young S."/>
            <person name="Zeng Q."/>
            <person name="Gargeya S."/>
            <person name="Alvarado L."/>
            <person name="Berlin A.M."/>
            <person name="Chapman S.B."/>
            <person name="Chen Z."/>
            <person name="Freedman E."/>
            <person name="Gellesch M."/>
            <person name="Goldberg J."/>
            <person name="Griggs A."/>
            <person name="Gujja S."/>
            <person name="Heilman E."/>
            <person name="Heiman D."/>
            <person name="Howarth C."/>
            <person name="Mehta T."/>
            <person name="Neiman D."/>
            <person name="Pearson M."/>
            <person name="Roberts A."/>
            <person name="Saif S."/>
            <person name="Shea T."/>
            <person name="Shenoy N."/>
            <person name="Sisk P."/>
            <person name="Stolte C."/>
            <person name="Sykes S."/>
            <person name="White J."/>
            <person name="Yandava C."/>
            <person name="Haas B."/>
            <person name="Nusbaum C."/>
            <person name="Birren B."/>
        </authorList>
    </citation>
    <scope>NUCLEOTIDE SEQUENCE</scope>
    <source>
        <strain evidence="1">ATCC 18188</strain>
    </source>
</reference>
<evidence type="ECO:0000313" key="1">
    <source>
        <dbReference type="EMBL" id="KMW67006.1"/>
    </source>
</evidence>
<sequence>MVDRREWRCMNVRERKEKAAFYPFVKEAIVTMTPFPPCSKIERCDGNAVTAPRQEAWKSTSQSRAQGVDCCNQGGLVHRAAPTICSRLVIPANECSSQTKG</sequence>
<dbReference type="EMBL" id="GG749414">
    <property type="protein sequence ID" value="KMW67006.1"/>
    <property type="molecule type" value="Genomic_DNA"/>
</dbReference>
<dbReference type="AlphaFoldDB" id="A0A0J9ELM0"/>